<feature type="domain" description="Ricin B lectin" evidence="4">
    <location>
        <begin position="429"/>
        <end position="565"/>
    </location>
</feature>
<evidence type="ECO:0000259" key="4">
    <source>
        <dbReference type="SMART" id="SM00458"/>
    </source>
</evidence>
<comment type="similarity">
    <text evidence="1">Belongs to the glycosyl hydrolase 25 family.</text>
</comment>
<dbReference type="EMBL" id="QRAJ01000005">
    <property type="protein sequence ID" value="ROT86738.1"/>
    <property type="molecule type" value="Genomic_DNA"/>
</dbReference>
<feature type="domain" description="Ricin B lectin" evidence="4">
    <location>
        <begin position="733"/>
        <end position="871"/>
    </location>
</feature>
<feature type="domain" description="Ricin B lectin" evidence="4">
    <location>
        <begin position="574"/>
        <end position="710"/>
    </location>
</feature>
<keyword evidence="3" id="KW-0732">Signal</keyword>
<feature type="region of interest" description="Disordered" evidence="2">
    <location>
        <begin position="59"/>
        <end position="85"/>
    </location>
</feature>
<dbReference type="Pfam" id="PF14200">
    <property type="entry name" value="RicinB_lectin_2"/>
    <property type="match status" value="3"/>
</dbReference>
<organism evidence="5 6">
    <name type="scientific">Bifidobacterium mongoliense</name>
    <dbReference type="NCBI Taxonomy" id="518643"/>
    <lineage>
        <taxon>Bacteria</taxon>
        <taxon>Bacillati</taxon>
        <taxon>Actinomycetota</taxon>
        <taxon>Actinomycetes</taxon>
        <taxon>Bifidobacteriales</taxon>
        <taxon>Bifidobacteriaceae</taxon>
        <taxon>Bifidobacterium</taxon>
    </lineage>
</organism>
<feature type="chain" id="PRO_5039326733" evidence="3">
    <location>
        <begin position="21"/>
        <end position="872"/>
    </location>
</feature>
<feature type="compositionally biased region" description="Polar residues" evidence="2">
    <location>
        <begin position="59"/>
        <end position="80"/>
    </location>
</feature>
<dbReference type="GO" id="GO:0016052">
    <property type="term" value="P:carbohydrate catabolic process"/>
    <property type="evidence" value="ECO:0007669"/>
    <property type="project" value="TreeGrafter"/>
</dbReference>
<dbReference type="PROSITE" id="PS51904">
    <property type="entry name" value="GLYCOSYL_HYDROL_F25_2"/>
    <property type="match status" value="1"/>
</dbReference>
<dbReference type="GO" id="GO:0003796">
    <property type="term" value="F:lysozyme activity"/>
    <property type="evidence" value="ECO:0007669"/>
    <property type="project" value="InterPro"/>
</dbReference>
<dbReference type="InterPro" id="IPR000772">
    <property type="entry name" value="Ricin_B_lectin"/>
</dbReference>
<accession>A0A423UDH8</accession>
<dbReference type="AlphaFoldDB" id="A0A423UDH8"/>
<feature type="signal peptide" evidence="3">
    <location>
        <begin position="1"/>
        <end position="20"/>
    </location>
</feature>
<dbReference type="SUPFAM" id="SSF50370">
    <property type="entry name" value="Ricin B-like lectins"/>
    <property type="match status" value="3"/>
</dbReference>
<dbReference type="PANTHER" id="PTHR34135:SF2">
    <property type="entry name" value="LYSOZYME"/>
    <property type="match status" value="1"/>
</dbReference>
<evidence type="ECO:0000256" key="2">
    <source>
        <dbReference type="SAM" id="MobiDB-lite"/>
    </source>
</evidence>
<sequence length="872" mass="91727">MKLLVMAVSAILSLVVPLNLGEVSGSGTAVGSRGVASYANERSAHQLTAASEGPIGASAQQTVDGQTQVSANDIPQNPGQQLPAKVSADIPDDASVVSKDLAVLKNGTAKDLATGATVTDAKTVGTPSTPPDPLAKTNGKSFIPVDAGVVRDTVTSAQQSSAPSAQREGVSAHVRNVALMNNSYGAHWGSYNGTPAFFEKQGGLFAQQAKGVVDVSQWQGTVDWSKAKAAGVQGAIIRIGYGWGNDIDASALRNIDECKRLGIPFGIYLYSYAENSDNAASEGADVVAKLRQAGVRPGDMAYPVFYDLEDWAWSGHAHPTSPRVYEGIVNAWYAQLQRTGFSNLSVYSYASYLSDELNSASIHARTRWVASYGPRPGFSYPTNDRGWQYSSQGVVNGIAGHVDLSAFGLLNYQAAINVPGYRALSIPNGEYFINAMVRDSSSIDMPGAGRDNGVRPQLYRANGSAAQRYRFTRLGNGSYSITNVNSGRALDVAAGVANNGAVVRQWDANGTPAQQWYLRDSGAGYYIQSALGNWVLDLAGGSVADGTSVRLFTPNGTMAQRFLVSSTSAMPVDTTVEIASSVNQNLAMDMPGASRSDGTPVQLYPWNQTDAQLYRFHRVGNGVYSIINAVSGKATEVAGASTANSASIRQWSSNNTPAQHWSVLNYGGSVALVNGASGKVIDVPGGSAVANAHPQLYGLNGTGAQRWIISPHDIVRAQLDRQAAQHRSDLANGSYVVKSSMKQSMVADVAGGSVSNGAEVRLWQANGTAAQTWRVIHDEQGYVTLINARSGKALDVAGGNASNGARVQQYDSNNSYAQKWVAVSGPGNTVTLCSALGLDLVLDVAGASKQNGATMQLYGSNGTAAQRWVIRS</sequence>
<protein>
    <submittedName>
        <fullName evidence="5">1,4-beta-N-acetylmuramidase</fullName>
    </submittedName>
</protein>
<dbReference type="InterPro" id="IPR035992">
    <property type="entry name" value="Ricin_B-like_lectins"/>
</dbReference>
<dbReference type="SMART" id="SM00458">
    <property type="entry name" value="RICIN"/>
    <property type="match status" value="3"/>
</dbReference>
<dbReference type="SUPFAM" id="SSF51445">
    <property type="entry name" value="(Trans)glycosidases"/>
    <property type="match status" value="1"/>
</dbReference>
<dbReference type="Pfam" id="PF01183">
    <property type="entry name" value="Glyco_hydro_25"/>
    <property type="match status" value="1"/>
</dbReference>
<proteinExistence type="inferred from homology"/>
<evidence type="ECO:0000256" key="1">
    <source>
        <dbReference type="ARBA" id="ARBA00010646"/>
    </source>
</evidence>
<name>A0A423UDH8_9BIFI</name>
<evidence type="ECO:0000313" key="5">
    <source>
        <dbReference type="EMBL" id="ROT86738.1"/>
    </source>
</evidence>
<evidence type="ECO:0000313" key="6">
    <source>
        <dbReference type="Proteomes" id="UP000285266"/>
    </source>
</evidence>
<dbReference type="GO" id="GO:0016998">
    <property type="term" value="P:cell wall macromolecule catabolic process"/>
    <property type="evidence" value="ECO:0007669"/>
    <property type="project" value="InterPro"/>
</dbReference>
<dbReference type="CDD" id="cd06414">
    <property type="entry name" value="GH25_LytC-like"/>
    <property type="match status" value="1"/>
</dbReference>
<dbReference type="PROSITE" id="PS50231">
    <property type="entry name" value="RICIN_B_LECTIN"/>
    <property type="match status" value="3"/>
</dbReference>
<dbReference type="InterPro" id="IPR017853">
    <property type="entry name" value="GH"/>
</dbReference>
<dbReference type="GO" id="GO:0009253">
    <property type="term" value="P:peptidoglycan catabolic process"/>
    <property type="evidence" value="ECO:0007669"/>
    <property type="project" value="InterPro"/>
</dbReference>
<dbReference type="PANTHER" id="PTHR34135">
    <property type="entry name" value="LYSOZYME"/>
    <property type="match status" value="1"/>
</dbReference>
<dbReference type="Gene3D" id="2.80.10.50">
    <property type="match status" value="6"/>
</dbReference>
<evidence type="ECO:0000256" key="3">
    <source>
        <dbReference type="SAM" id="SignalP"/>
    </source>
</evidence>
<comment type="caution">
    <text evidence="5">The sequence shown here is derived from an EMBL/GenBank/DDBJ whole genome shotgun (WGS) entry which is preliminary data.</text>
</comment>
<dbReference type="InterPro" id="IPR002053">
    <property type="entry name" value="Glyco_hydro_25"/>
</dbReference>
<dbReference type="CDD" id="cd00161">
    <property type="entry name" value="beta-trefoil_Ricin-like"/>
    <property type="match status" value="3"/>
</dbReference>
<dbReference type="Gene3D" id="3.20.20.80">
    <property type="entry name" value="Glycosidases"/>
    <property type="match status" value="1"/>
</dbReference>
<dbReference type="Proteomes" id="UP000285266">
    <property type="component" value="Unassembled WGS sequence"/>
</dbReference>
<reference evidence="5 6" key="1">
    <citation type="submission" date="2018-07" db="EMBL/GenBank/DDBJ databases">
        <title>The role of parmesan cheese in vectoring bovine microbiota.</title>
        <authorList>
            <person name="Lugli G.A."/>
            <person name="Milani C."/>
        </authorList>
    </citation>
    <scope>NUCLEOTIDE SEQUENCE [LARGE SCALE GENOMIC DNA]</scope>
    <source>
        <strain evidence="5 6">BMONG18</strain>
    </source>
</reference>
<gene>
    <name evidence="5" type="ORF">BMONG18_1028</name>
</gene>